<dbReference type="OrthoDB" id="6058446at2"/>
<dbReference type="eggNOG" id="ENOG502ZJV6">
    <property type="taxonomic scope" value="Bacteria"/>
</dbReference>
<dbReference type="SUPFAM" id="SSF64496">
    <property type="entry name" value="DNA-binding domain of intron-encoded endonucleases"/>
    <property type="match status" value="1"/>
</dbReference>
<dbReference type="InterPro" id="IPR048681">
    <property type="entry name" value="I-TevI_DNA-bd"/>
</dbReference>
<organism evidence="2 3">
    <name type="scientific">Stutzerimonas stutzeri NF13</name>
    <dbReference type="NCBI Taxonomy" id="1212548"/>
    <lineage>
        <taxon>Bacteria</taxon>
        <taxon>Pseudomonadati</taxon>
        <taxon>Pseudomonadota</taxon>
        <taxon>Gammaproteobacteria</taxon>
        <taxon>Pseudomonadales</taxon>
        <taxon>Pseudomonadaceae</taxon>
        <taxon>Stutzerimonas</taxon>
    </lineage>
</organism>
<gene>
    <name evidence="2" type="ORF">B381_12543</name>
</gene>
<accession>M2VJB6</accession>
<evidence type="ECO:0000313" key="3">
    <source>
        <dbReference type="Proteomes" id="UP000011700"/>
    </source>
</evidence>
<dbReference type="Pfam" id="PF20987">
    <property type="entry name" value="I-TevI_DNA-bd"/>
    <property type="match status" value="1"/>
</dbReference>
<evidence type="ECO:0000313" key="2">
    <source>
        <dbReference type="EMBL" id="EMD99748.1"/>
    </source>
</evidence>
<comment type="caution">
    <text evidence="2">The sequence shown here is derived from an EMBL/GenBank/DDBJ whole genome shotgun (WGS) entry which is preliminary data.</text>
</comment>
<protein>
    <recommendedName>
        <fullName evidence="1">Intron-encoded endonuclease 1 DNA-binding domain-containing protein</fullName>
    </recommendedName>
</protein>
<dbReference type="EMBL" id="AOBS01000053">
    <property type="protein sequence ID" value="EMD99748.1"/>
    <property type="molecule type" value="Genomic_DNA"/>
</dbReference>
<feature type="domain" description="Intron-encoded endonuclease 1 DNA-binding" evidence="1">
    <location>
        <begin position="6"/>
        <end position="46"/>
    </location>
</feature>
<reference evidence="2 3" key="1">
    <citation type="journal article" date="2013" name="Genome Announc.">
        <title>Draft Genome of Pseudomonas stutzeri Strain NF13, a Nitrogen Fixer Isolated from the Galapagos Rift Hydrothermal Vent.</title>
        <authorList>
            <person name="Pena A."/>
            <person name="Busquets A."/>
            <person name="Gomila M."/>
            <person name="Mayol J."/>
            <person name="Bosch R."/>
            <person name="Nogales B."/>
            <person name="Garcia-Valdes E."/>
            <person name="Bennasar A."/>
            <person name="Lalucat J."/>
        </authorList>
    </citation>
    <scope>NUCLEOTIDE SEQUENCE [LARGE SCALE GENOMIC DNA]</scope>
    <source>
        <strain evidence="2 3">NF13</strain>
    </source>
</reference>
<proteinExistence type="predicted"/>
<sequence>MEANSNNAISVEIDGVAYSSISEAAQKLGLYYSLVNYRVSSPNFPNYRRLGETTRCLVKTFEERAIAKPLIEPKPWPFDGGVRRAQVLNPNFNPPRVIRKMGWIRCMACRRYHFSQDVARVRICSPCGGNGGDKLHKG</sequence>
<evidence type="ECO:0000259" key="1">
    <source>
        <dbReference type="Pfam" id="PF20987"/>
    </source>
</evidence>
<name>M2VJB6_STUST</name>
<dbReference type="Proteomes" id="UP000011700">
    <property type="component" value="Unassembled WGS sequence"/>
</dbReference>
<dbReference type="AlphaFoldDB" id="M2VJB6"/>